<dbReference type="GO" id="GO:0004143">
    <property type="term" value="F:ATP-dependent diacylglycerol kinase activity"/>
    <property type="evidence" value="ECO:0007669"/>
    <property type="project" value="InterPro"/>
</dbReference>
<keyword evidence="1" id="KW-1133">Transmembrane helix</keyword>
<name>C3XCS0_OXAFO</name>
<feature type="transmembrane region" description="Helical" evidence="1">
    <location>
        <begin position="186"/>
        <end position="203"/>
    </location>
</feature>
<keyword evidence="1" id="KW-0472">Membrane</keyword>
<keyword evidence="3" id="KW-1185">Reference proteome</keyword>
<gene>
    <name evidence="2" type="primary">cdsA</name>
    <name evidence="2" type="ORF">OFBG_02024</name>
</gene>
<dbReference type="AlphaFoldDB" id="C3XCS0"/>
<dbReference type="eggNOG" id="COG0170">
    <property type="taxonomic scope" value="Bacteria"/>
</dbReference>
<proteinExistence type="predicted"/>
<dbReference type="PANTHER" id="PTHR31303">
    <property type="entry name" value="CTP-DEPENDENT DIACYLGLYCEROL KINASE 1"/>
    <property type="match status" value="1"/>
</dbReference>
<protein>
    <submittedName>
        <fullName evidence="2">Phosphatidate cytidylyltransferase</fullName>
        <ecNumber evidence="2">2.7.7.41</ecNumber>
    </submittedName>
</protein>
<sequence>MHNIAYFQARIGCILNNPVFNVNRQISYLYEVLRKSIHLSSLWMVVFIGVFPAVLNILLFSFLLFAICFIEYGNHKKWPLFAETYGRLFNRILREQETQEKFRFSGAPYVIAAALMVTILFSDVVAMTALSTMLVGDTAAALIGRKYGKRKINQNRKSVEGSLAFWITSFFILLFFGLLYSQPIWFYMYGILGITAAMFAEIYENRIRIDDNFSIPLVMGLFLSLA</sequence>
<organism evidence="2 3">
    <name type="scientific">Oxalobacter formigenes OXCC13</name>
    <dbReference type="NCBI Taxonomy" id="556269"/>
    <lineage>
        <taxon>Bacteria</taxon>
        <taxon>Pseudomonadati</taxon>
        <taxon>Pseudomonadota</taxon>
        <taxon>Betaproteobacteria</taxon>
        <taxon>Burkholderiales</taxon>
        <taxon>Oxalobacteraceae</taxon>
        <taxon>Oxalobacter</taxon>
    </lineage>
</organism>
<dbReference type="GO" id="GO:0004605">
    <property type="term" value="F:phosphatidate cytidylyltransferase activity"/>
    <property type="evidence" value="ECO:0007669"/>
    <property type="project" value="UniProtKB-EC"/>
</dbReference>
<evidence type="ECO:0000256" key="1">
    <source>
        <dbReference type="SAM" id="Phobius"/>
    </source>
</evidence>
<dbReference type="HOGENOM" id="CLU_031477_4_1_4"/>
<dbReference type="EC" id="2.7.7.41" evidence="2"/>
<keyword evidence="2" id="KW-0808">Transferase</keyword>
<keyword evidence="1" id="KW-0812">Transmembrane</keyword>
<keyword evidence="2" id="KW-0548">Nucleotidyltransferase</keyword>
<dbReference type="Proteomes" id="UP000005089">
    <property type="component" value="Unassembled WGS sequence"/>
</dbReference>
<feature type="transmembrane region" description="Helical" evidence="1">
    <location>
        <begin position="109"/>
        <end position="142"/>
    </location>
</feature>
<dbReference type="InterPro" id="IPR037997">
    <property type="entry name" value="Dgk1-like"/>
</dbReference>
<dbReference type="STRING" id="847.BRW83_0045"/>
<accession>C3XCS0</accession>
<reference evidence="2 3" key="1">
    <citation type="submission" date="2009-02" db="EMBL/GenBank/DDBJ databases">
        <title>The Genome Sequence of Oxalobacter formigenes OXCC13.</title>
        <authorList>
            <consortium name="The Broad Institute Genome Sequencing Platform"/>
            <person name="Ward D."/>
            <person name="Young S.K."/>
            <person name="Kodira C.D."/>
            <person name="Zeng Q."/>
            <person name="Koehrsen M."/>
            <person name="Alvarado L."/>
            <person name="Berlin A."/>
            <person name="Borenstein D."/>
            <person name="Chen Z."/>
            <person name="Engels R."/>
            <person name="Freedman E."/>
            <person name="Gellesch M."/>
            <person name="Goldberg J."/>
            <person name="Griggs A."/>
            <person name="Gujja S."/>
            <person name="Heiman D."/>
            <person name="Hepburn T."/>
            <person name="Howarth C."/>
            <person name="Jen D."/>
            <person name="Larson L."/>
            <person name="Lewis B."/>
            <person name="Mehta T."/>
            <person name="Park D."/>
            <person name="Pearson M."/>
            <person name="Roberts A."/>
            <person name="Saif S."/>
            <person name="Shea T."/>
            <person name="Shenoy N."/>
            <person name="Sisk P."/>
            <person name="Stolte C."/>
            <person name="Sykes S."/>
            <person name="Walk T."/>
            <person name="White J."/>
            <person name="Yandava C."/>
            <person name="Allison M.J."/>
            <person name="Lander E."/>
            <person name="Nusbaum C."/>
            <person name="Galagan J."/>
            <person name="Birren B."/>
        </authorList>
    </citation>
    <scope>NUCLEOTIDE SEQUENCE [LARGE SCALE GENOMIC DNA]</scope>
    <source>
        <strain evidence="2 3">OXCC13</strain>
    </source>
</reference>
<evidence type="ECO:0000313" key="2">
    <source>
        <dbReference type="EMBL" id="EEO30996.1"/>
    </source>
</evidence>
<dbReference type="PANTHER" id="PTHR31303:SF1">
    <property type="entry name" value="CTP-DEPENDENT DIACYLGLYCEROL KINASE 1"/>
    <property type="match status" value="1"/>
</dbReference>
<evidence type="ECO:0000313" key="3">
    <source>
        <dbReference type="Proteomes" id="UP000005089"/>
    </source>
</evidence>
<feature type="transmembrane region" description="Helical" evidence="1">
    <location>
        <begin position="42"/>
        <end position="72"/>
    </location>
</feature>
<feature type="transmembrane region" description="Helical" evidence="1">
    <location>
        <begin position="163"/>
        <end position="180"/>
    </location>
</feature>
<dbReference type="EMBL" id="GG658170">
    <property type="protein sequence ID" value="EEO30996.1"/>
    <property type="molecule type" value="Genomic_DNA"/>
</dbReference>